<dbReference type="EMBL" id="SOAW01000001">
    <property type="protein sequence ID" value="TDT33037.1"/>
    <property type="molecule type" value="Genomic_DNA"/>
</dbReference>
<name>A0A4R7J900_9ACTN</name>
<dbReference type="PANTHER" id="PTHR22916:SF3">
    <property type="entry name" value="UDP-GLCNAC:BETAGAL BETA-1,3-N-ACETYLGLUCOSAMINYLTRANSFERASE-LIKE PROTEIN 1"/>
    <property type="match status" value="1"/>
</dbReference>
<feature type="domain" description="Glycosyltransferase 2-like" evidence="1">
    <location>
        <begin position="18"/>
        <end position="187"/>
    </location>
</feature>
<dbReference type="InterPro" id="IPR001173">
    <property type="entry name" value="Glyco_trans_2-like"/>
</dbReference>
<comment type="caution">
    <text evidence="2">The sequence shown here is derived from an EMBL/GenBank/DDBJ whole genome shotgun (WGS) entry which is preliminary data.</text>
</comment>
<sequence>MGEISRDRTLDARTPRTSVCIPVHNGSRSLQATLDSVLDQTDDDYEVVVVDNASSDGTPDILSRVAHPRVRVHRYERLLPLAENWRRATDLCTGRYLKIVCADDLIDPEAISRQADLLDRRQDISLVVSRRRLVDAGQETLAPVTGLNFLLGQRDGRTVARRAVLLGHNPIGEPGSAMFRRKDYERVGGWDGTFLFPMDIDLWLKLLRHGDMLGMPDVLASFRISPDGRSWARTPEMLWEITEYLATVGTDPRWSVPPALARCSRRLTWLAWVAWDIRQAVWRLKAALPTRRTQDFTS</sequence>
<accession>A0A4R7J900</accession>
<keyword evidence="2" id="KW-0808">Transferase</keyword>
<reference evidence="2 3" key="1">
    <citation type="submission" date="2019-03" db="EMBL/GenBank/DDBJ databases">
        <title>Genomic Encyclopedia of Archaeal and Bacterial Type Strains, Phase II (KMG-II): from individual species to whole genera.</title>
        <authorList>
            <person name="Goeker M."/>
        </authorList>
    </citation>
    <scope>NUCLEOTIDE SEQUENCE [LARGE SCALE GENOMIC DNA]</scope>
    <source>
        <strain evidence="2 3">DSM 24323</strain>
    </source>
</reference>
<dbReference type="AlphaFoldDB" id="A0A4R7J900"/>
<dbReference type="RefSeq" id="WP_133753606.1">
    <property type="nucleotide sequence ID" value="NZ_SOAW01000001.1"/>
</dbReference>
<protein>
    <submittedName>
        <fullName evidence="2">Glycosyl transferase family 2</fullName>
    </submittedName>
</protein>
<dbReference type="GO" id="GO:0016758">
    <property type="term" value="F:hexosyltransferase activity"/>
    <property type="evidence" value="ECO:0007669"/>
    <property type="project" value="UniProtKB-ARBA"/>
</dbReference>
<dbReference type="OrthoDB" id="3177103at2"/>
<keyword evidence="3" id="KW-1185">Reference proteome</keyword>
<proteinExistence type="predicted"/>
<dbReference type="Gene3D" id="3.90.550.10">
    <property type="entry name" value="Spore Coat Polysaccharide Biosynthesis Protein SpsA, Chain A"/>
    <property type="match status" value="1"/>
</dbReference>
<dbReference type="Proteomes" id="UP000295371">
    <property type="component" value="Unassembled WGS sequence"/>
</dbReference>
<dbReference type="SUPFAM" id="SSF53448">
    <property type="entry name" value="Nucleotide-diphospho-sugar transferases"/>
    <property type="match status" value="1"/>
</dbReference>
<dbReference type="PANTHER" id="PTHR22916">
    <property type="entry name" value="GLYCOSYLTRANSFERASE"/>
    <property type="match status" value="1"/>
</dbReference>
<dbReference type="InterPro" id="IPR029044">
    <property type="entry name" value="Nucleotide-diphossugar_trans"/>
</dbReference>
<gene>
    <name evidence="2" type="ORF">CLV29_0631</name>
</gene>
<evidence type="ECO:0000313" key="2">
    <source>
        <dbReference type="EMBL" id="TDT33037.1"/>
    </source>
</evidence>
<evidence type="ECO:0000259" key="1">
    <source>
        <dbReference type="Pfam" id="PF00535"/>
    </source>
</evidence>
<dbReference type="Pfam" id="PF00535">
    <property type="entry name" value="Glycos_transf_2"/>
    <property type="match status" value="1"/>
</dbReference>
<evidence type="ECO:0000313" key="3">
    <source>
        <dbReference type="Proteomes" id="UP000295371"/>
    </source>
</evidence>
<organism evidence="2 3">
    <name type="scientific">Naumannella halotolerans</name>
    <dbReference type="NCBI Taxonomy" id="993414"/>
    <lineage>
        <taxon>Bacteria</taxon>
        <taxon>Bacillati</taxon>
        <taxon>Actinomycetota</taxon>
        <taxon>Actinomycetes</taxon>
        <taxon>Propionibacteriales</taxon>
        <taxon>Propionibacteriaceae</taxon>
        <taxon>Naumannella</taxon>
    </lineage>
</organism>